<gene>
    <name evidence="2" type="ORF">SAMN04487996_110291</name>
</gene>
<reference evidence="3" key="1">
    <citation type="submission" date="2016-10" db="EMBL/GenBank/DDBJ databases">
        <authorList>
            <person name="Varghese N."/>
            <person name="Submissions S."/>
        </authorList>
    </citation>
    <scope>NUCLEOTIDE SEQUENCE [LARGE SCALE GENOMIC DNA]</scope>
    <source>
        <strain evidence="3">DSM 25329</strain>
    </source>
</reference>
<organism evidence="2 3">
    <name type="scientific">Dyadobacter soli</name>
    <dbReference type="NCBI Taxonomy" id="659014"/>
    <lineage>
        <taxon>Bacteria</taxon>
        <taxon>Pseudomonadati</taxon>
        <taxon>Bacteroidota</taxon>
        <taxon>Cytophagia</taxon>
        <taxon>Cytophagales</taxon>
        <taxon>Spirosomataceae</taxon>
        <taxon>Dyadobacter</taxon>
    </lineage>
</organism>
<keyword evidence="1" id="KW-0812">Transmembrane</keyword>
<dbReference type="STRING" id="659014.SAMN04487996_110291"/>
<keyword evidence="1" id="KW-0472">Membrane</keyword>
<keyword evidence="1" id="KW-1133">Transmembrane helix</keyword>
<dbReference type="AlphaFoldDB" id="A0A1G7L206"/>
<keyword evidence="3" id="KW-1185">Reference proteome</keyword>
<evidence type="ECO:0000313" key="2">
    <source>
        <dbReference type="EMBL" id="SDF43483.1"/>
    </source>
</evidence>
<name>A0A1G7L206_9BACT</name>
<dbReference type="EMBL" id="FNAN01000010">
    <property type="protein sequence ID" value="SDF43483.1"/>
    <property type="molecule type" value="Genomic_DNA"/>
</dbReference>
<dbReference type="Proteomes" id="UP000198748">
    <property type="component" value="Unassembled WGS sequence"/>
</dbReference>
<accession>A0A1G7L206</accession>
<sequence length="47" mass="5688">MERGDNRAKREGKRLVKGEIRKFFDREFDWIALLFITVIILLSLVFF</sequence>
<evidence type="ECO:0000256" key="1">
    <source>
        <dbReference type="SAM" id="Phobius"/>
    </source>
</evidence>
<protein>
    <submittedName>
        <fullName evidence="2">Uncharacterized protein</fullName>
    </submittedName>
</protein>
<evidence type="ECO:0000313" key="3">
    <source>
        <dbReference type="Proteomes" id="UP000198748"/>
    </source>
</evidence>
<proteinExistence type="predicted"/>
<feature type="transmembrane region" description="Helical" evidence="1">
    <location>
        <begin position="28"/>
        <end position="46"/>
    </location>
</feature>